<evidence type="ECO:0000256" key="1">
    <source>
        <dbReference type="ARBA" id="ARBA00005234"/>
    </source>
</evidence>
<comment type="similarity">
    <text evidence="1">Belongs to the peptidase C48 family.</text>
</comment>
<dbReference type="GO" id="GO:0019783">
    <property type="term" value="F:ubiquitin-like protein peptidase activity"/>
    <property type="evidence" value="ECO:0007669"/>
    <property type="project" value="UniProtKB-ARBA"/>
</dbReference>
<comment type="caution">
    <text evidence="6">The sequence shown here is derived from an EMBL/GenBank/DDBJ whole genome shotgun (WGS) entry which is preliminary data.</text>
</comment>
<keyword evidence="7" id="KW-1185">Reference proteome</keyword>
<reference evidence="6 7" key="1">
    <citation type="submission" date="2015-06" db="EMBL/GenBank/DDBJ databases">
        <title>Survival trade-offs in plant roots during colonization by closely related pathogenic and mutualistic fungi.</title>
        <authorList>
            <person name="Hacquard S."/>
            <person name="Kracher B."/>
            <person name="Hiruma K."/>
            <person name="Weinman A."/>
            <person name="Muench P."/>
            <person name="Garrido Oter R."/>
            <person name="Ver Loren van Themaat E."/>
            <person name="Dallerey J.-F."/>
            <person name="Damm U."/>
            <person name="Henrissat B."/>
            <person name="Lespinet O."/>
            <person name="Thon M."/>
            <person name="Kemen E."/>
            <person name="McHardy A.C."/>
            <person name="Schulze-Lefert P."/>
            <person name="O'Connell R.J."/>
        </authorList>
    </citation>
    <scope>NUCLEOTIDE SEQUENCE [LARGE SCALE GENOMIC DNA]</scope>
    <source>
        <strain evidence="6 7">0861</strain>
    </source>
</reference>
<feature type="region of interest" description="Disordered" evidence="4">
    <location>
        <begin position="356"/>
        <end position="385"/>
    </location>
</feature>
<dbReference type="InterPro" id="IPR038765">
    <property type="entry name" value="Papain-like_cys_pep_sf"/>
</dbReference>
<feature type="domain" description="Ubiquitin-like protease family profile" evidence="5">
    <location>
        <begin position="471"/>
        <end position="636"/>
    </location>
</feature>
<dbReference type="GO" id="GO:0008234">
    <property type="term" value="F:cysteine-type peptidase activity"/>
    <property type="evidence" value="ECO:0007669"/>
    <property type="project" value="InterPro"/>
</dbReference>
<sequence length="910" mass="99433">MEPATPAPSALDAALDALKEAVVAQASAKQGTAVLAAWDTVRHLFESAVAANKDAAADAMNGHNGDDGDDAPCPSSFESWALHNIDAEILIPVCDMTFGQLLEINASLSAFAQRVRHRLRSLAKFHGQDPRVVCFALGTCVALDKPCLEALHSLAVKRPDVSLAVVVNRFHANLMLRPSPPNPASRRKALRAALETFDRHIWPRNITKRKRAQDADAAYIVSPQSSPPPLSPVSPSELPSPVVDPLTGDDPMPEPPSILHAEAGLDFEHYDGLDLHLDRDPDSDIGSEQQHLSPEGDDALAQPDDSSLSEPEVPRRARVPPHLASNVASPHRTADPAFSLDAADTIPLMHAEHSMTLKKPWQRPGPSPSSGAGMGEPLSKRQRRQSSAFFIRRDASSPPEIDDVLYYGKPEDSTVLEDDIHSESESVACDASAPPSPRPPVRGLSSSEELPQPEADVDGHQSPSIARVTTIANPNQRLPATLGPSSLLAKAVSACDAPSVSTAHARKKMESNIEELLSCRWRLAAGCWLNDAIESWKRVPGWLLSEASRPLLLIPVNWNSEHWLLFAYSAPDDALWAYDSLQNAQVCKGVARQIVVPFLVWLCGKEVVASVVILEGPRQPNNYDCGVYVVCAAQRLAHLPPPGTANAAGATIPLLPPIFHGSRERRYMDRVLLASPSASPCQEAWELVTDAEPMDSATTLLGIWAWQEQTRQPAGKLGRSLRHLPQLHQRRKEQFVVIETRLLAIHARMAMIFGLHARHIQHLERAMSMKQKEAVARARLERATETAKDVNVLRAAMAASDRIRQRGKDMAALEDMEPSDVQTIHNAVEVFGEQGRVILHLASVDDGQMQRLRREHEALRQQVHDAYLSAVTSLLILRYAASRADREAKQITEERSSLFFSPGALAVGNH</sequence>
<dbReference type="AlphaFoldDB" id="A0A166NPG1"/>
<evidence type="ECO:0000256" key="4">
    <source>
        <dbReference type="SAM" id="MobiDB-lite"/>
    </source>
</evidence>
<organism evidence="6 7">
    <name type="scientific">Colletotrichum tofieldiae</name>
    <dbReference type="NCBI Taxonomy" id="708197"/>
    <lineage>
        <taxon>Eukaryota</taxon>
        <taxon>Fungi</taxon>
        <taxon>Dikarya</taxon>
        <taxon>Ascomycota</taxon>
        <taxon>Pezizomycotina</taxon>
        <taxon>Sordariomycetes</taxon>
        <taxon>Hypocreomycetidae</taxon>
        <taxon>Glomerellales</taxon>
        <taxon>Glomerellaceae</taxon>
        <taxon>Colletotrichum</taxon>
        <taxon>Colletotrichum spaethianum species complex</taxon>
    </lineage>
</organism>
<proteinExistence type="inferred from homology"/>
<keyword evidence="2" id="KW-0645">Protease</keyword>
<evidence type="ECO:0000256" key="2">
    <source>
        <dbReference type="ARBA" id="ARBA00022670"/>
    </source>
</evidence>
<keyword evidence="3" id="KW-0378">Hydrolase</keyword>
<feature type="compositionally biased region" description="Basic and acidic residues" evidence="4">
    <location>
        <begin position="273"/>
        <end position="282"/>
    </location>
</feature>
<evidence type="ECO:0000259" key="5">
    <source>
        <dbReference type="PROSITE" id="PS50600"/>
    </source>
</evidence>
<feature type="region of interest" description="Disordered" evidence="4">
    <location>
        <begin position="273"/>
        <end position="334"/>
    </location>
</feature>
<feature type="compositionally biased region" description="Low complexity" evidence="4">
    <location>
        <begin position="233"/>
        <end position="246"/>
    </location>
</feature>
<protein>
    <recommendedName>
        <fullName evidence="5">Ubiquitin-like protease family profile domain-containing protein</fullName>
    </recommendedName>
</protein>
<dbReference type="EMBL" id="LFIV01000196">
    <property type="protein sequence ID" value="KZL65912.1"/>
    <property type="molecule type" value="Genomic_DNA"/>
</dbReference>
<feature type="region of interest" description="Disordered" evidence="4">
    <location>
        <begin position="221"/>
        <end position="259"/>
    </location>
</feature>
<accession>A0A166NPG1</accession>
<evidence type="ECO:0000313" key="7">
    <source>
        <dbReference type="Proteomes" id="UP000076552"/>
    </source>
</evidence>
<dbReference type="Gene3D" id="3.40.395.10">
    <property type="entry name" value="Adenoviral Proteinase, Chain A"/>
    <property type="match status" value="1"/>
</dbReference>
<evidence type="ECO:0000256" key="3">
    <source>
        <dbReference type="ARBA" id="ARBA00022801"/>
    </source>
</evidence>
<dbReference type="GO" id="GO:0006508">
    <property type="term" value="P:proteolysis"/>
    <property type="evidence" value="ECO:0007669"/>
    <property type="project" value="UniProtKB-KW"/>
</dbReference>
<dbReference type="STRING" id="708197.A0A166NPG1"/>
<feature type="region of interest" description="Disordered" evidence="4">
    <location>
        <begin position="418"/>
        <end position="462"/>
    </location>
</feature>
<dbReference type="PROSITE" id="PS50600">
    <property type="entry name" value="ULP_PROTEASE"/>
    <property type="match status" value="1"/>
</dbReference>
<dbReference type="Pfam" id="PF02902">
    <property type="entry name" value="Peptidase_C48"/>
    <property type="match status" value="1"/>
</dbReference>
<dbReference type="Proteomes" id="UP000076552">
    <property type="component" value="Unassembled WGS sequence"/>
</dbReference>
<dbReference type="SUPFAM" id="SSF54001">
    <property type="entry name" value="Cysteine proteinases"/>
    <property type="match status" value="1"/>
</dbReference>
<gene>
    <name evidence="6" type="ORF">CT0861_11648</name>
</gene>
<name>A0A166NPG1_9PEZI</name>
<evidence type="ECO:0000313" key="6">
    <source>
        <dbReference type="EMBL" id="KZL65912.1"/>
    </source>
</evidence>
<dbReference type="InterPro" id="IPR003653">
    <property type="entry name" value="Peptidase_C48_C"/>
</dbReference>